<reference evidence="1 2" key="1">
    <citation type="submission" date="2024-04" db="EMBL/GenBank/DDBJ databases">
        <title>Methanococcoides sp. LMO-2.</title>
        <authorList>
            <person name="Liang L."/>
        </authorList>
    </citation>
    <scope>NUCLEOTIDE SEQUENCE [LARGE SCALE GENOMIC DNA]</scope>
    <source>
        <strain evidence="1 2">LMO-2</strain>
    </source>
</reference>
<gene>
    <name evidence="1" type="ORF">WOA13_11530</name>
</gene>
<keyword evidence="2" id="KW-1185">Reference proteome</keyword>
<dbReference type="EMBL" id="JBCAUS010000008">
    <property type="protein sequence ID" value="MEL4306448.1"/>
    <property type="molecule type" value="Genomic_DNA"/>
</dbReference>
<dbReference type="Proteomes" id="UP001396646">
    <property type="component" value="Unassembled WGS sequence"/>
</dbReference>
<dbReference type="RefSeq" id="WP_342128050.1">
    <property type="nucleotide sequence ID" value="NZ_JBCAUS010000008.1"/>
</dbReference>
<evidence type="ECO:0000313" key="2">
    <source>
        <dbReference type="Proteomes" id="UP001396646"/>
    </source>
</evidence>
<protein>
    <submittedName>
        <fullName evidence="1">Uncharacterized protein</fullName>
    </submittedName>
</protein>
<name>A0ABU9KXD7_9EURY</name>
<organism evidence="1 2">
    <name type="scientific">Methanococcoides cohabitans</name>
    <dbReference type="NCBI Taxonomy" id="3136559"/>
    <lineage>
        <taxon>Archaea</taxon>
        <taxon>Methanobacteriati</taxon>
        <taxon>Methanobacteriota</taxon>
        <taxon>Stenosarchaea group</taxon>
        <taxon>Methanomicrobia</taxon>
        <taxon>Methanosarcinales</taxon>
        <taxon>Methanosarcinaceae</taxon>
        <taxon>Methanococcoides</taxon>
    </lineage>
</organism>
<evidence type="ECO:0000313" key="1">
    <source>
        <dbReference type="EMBL" id="MEL4306448.1"/>
    </source>
</evidence>
<accession>A0ABU9KXD7</accession>
<proteinExistence type="predicted"/>
<sequence>MAETKGAYGEITYPICDKCGKTFDLDDEVTLITTVQVTNDNGSNLFGGQISIKCDEANTPKYERMMCMSCWDRYKMFPNQSECKGRNF</sequence>
<comment type="caution">
    <text evidence="1">The sequence shown here is derived from an EMBL/GenBank/DDBJ whole genome shotgun (WGS) entry which is preliminary data.</text>
</comment>